<keyword evidence="2" id="KW-1185">Reference proteome</keyword>
<sequence>MSCGVTYRLTPLAPSPERKQTRGVPRLLLLRVFGSWSPAGARRQTGRVKSPVLPVLHVGQCVEGKPQLGANGD</sequence>
<gene>
    <name evidence="1" type="ORF">PLEPLA_LOCUS13546</name>
</gene>
<dbReference type="EMBL" id="CADEAL010000819">
    <property type="protein sequence ID" value="CAB1425614.1"/>
    <property type="molecule type" value="Genomic_DNA"/>
</dbReference>
<reference evidence="1" key="1">
    <citation type="submission" date="2020-03" db="EMBL/GenBank/DDBJ databases">
        <authorList>
            <person name="Weist P."/>
        </authorList>
    </citation>
    <scope>NUCLEOTIDE SEQUENCE</scope>
</reference>
<comment type="caution">
    <text evidence="1">The sequence shown here is derived from an EMBL/GenBank/DDBJ whole genome shotgun (WGS) entry which is preliminary data.</text>
</comment>
<protein>
    <submittedName>
        <fullName evidence="1">Uncharacterized protein</fullName>
    </submittedName>
</protein>
<dbReference type="Proteomes" id="UP001153269">
    <property type="component" value="Unassembled WGS sequence"/>
</dbReference>
<dbReference type="AlphaFoldDB" id="A0A9N7YIP4"/>
<evidence type="ECO:0000313" key="1">
    <source>
        <dbReference type="EMBL" id="CAB1425614.1"/>
    </source>
</evidence>
<evidence type="ECO:0000313" key="2">
    <source>
        <dbReference type="Proteomes" id="UP001153269"/>
    </source>
</evidence>
<organism evidence="1 2">
    <name type="scientific">Pleuronectes platessa</name>
    <name type="common">European plaice</name>
    <dbReference type="NCBI Taxonomy" id="8262"/>
    <lineage>
        <taxon>Eukaryota</taxon>
        <taxon>Metazoa</taxon>
        <taxon>Chordata</taxon>
        <taxon>Craniata</taxon>
        <taxon>Vertebrata</taxon>
        <taxon>Euteleostomi</taxon>
        <taxon>Actinopterygii</taxon>
        <taxon>Neopterygii</taxon>
        <taxon>Teleostei</taxon>
        <taxon>Neoteleostei</taxon>
        <taxon>Acanthomorphata</taxon>
        <taxon>Carangaria</taxon>
        <taxon>Pleuronectiformes</taxon>
        <taxon>Pleuronectoidei</taxon>
        <taxon>Pleuronectidae</taxon>
        <taxon>Pleuronectes</taxon>
    </lineage>
</organism>
<accession>A0A9N7YIP4</accession>
<name>A0A9N7YIP4_PLEPL</name>
<proteinExistence type="predicted"/>